<evidence type="ECO:0000313" key="2">
    <source>
        <dbReference type="Proteomes" id="UP000005933"/>
    </source>
</evidence>
<dbReference type="AlphaFoldDB" id="A0AB33VIW6"/>
<reference evidence="1 2" key="1">
    <citation type="journal article" date="2006" name="Mol. Plant Microbe Interact.">
        <title>Identification of open reading frames unique to a select agent: Ralstonia solanacearum race 3 biovar 2.</title>
        <authorList>
            <person name="Gabriel D.W."/>
            <person name="Allen C."/>
            <person name="Schell M."/>
            <person name="Denny T.P."/>
            <person name="Greenberg J.T."/>
            <person name="Duan Y.P."/>
            <person name="Flores-Cruz Z."/>
            <person name="Huang Q."/>
            <person name="Clifford J.M."/>
            <person name="Presting G."/>
            <person name="Gonzalez E.T."/>
            <person name="Reddy J."/>
            <person name="Elphinstone J."/>
            <person name="Swanson J."/>
            <person name="Yao J."/>
            <person name="Mulholland V."/>
            <person name="Liu L."/>
            <person name="Farmerie W."/>
            <person name="Patnaikuni M."/>
            <person name="Balogh B."/>
            <person name="Norman D."/>
            <person name="Alvarez A."/>
            <person name="Castillo J.A."/>
            <person name="Jones J."/>
            <person name="Saddler G."/>
            <person name="Walunas T."/>
            <person name="Zhukov A."/>
            <person name="Mikhailova N."/>
        </authorList>
    </citation>
    <scope>NUCLEOTIDE SEQUENCE [LARGE SCALE GENOMIC DNA]</scope>
    <source>
        <strain evidence="1 2">UW551</strain>
    </source>
</reference>
<accession>A0AB33VIW6</accession>
<comment type="caution">
    <text evidence="1">The sequence shown here is derived from an EMBL/GenBank/DDBJ whole genome shotgun (WGS) entry which is preliminary data.</text>
</comment>
<protein>
    <submittedName>
        <fullName evidence="1">Uncharacterized protein</fullName>
    </submittedName>
</protein>
<sequence>MRAVQPWDRRRHGMARGGPAGERIILALLCGTAKRIRLPTVVKWAHKTWAHKGPGPAPGRRR</sequence>
<dbReference type="Proteomes" id="UP000005933">
    <property type="component" value="Unassembled WGS sequence"/>
</dbReference>
<organism evidence="1 2">
    <name type="scientific">Ralstonia solanacearum (strain UW551)</name>
    <dbReference type="NCBI Taxonomy" id="342110"/>
    <lineage>
        <taxon>Bacteria</taxon>
        <taxon>Pseudomonadati</taxon>
        <taxon>Pseudomonadota</taxon>
        <taxon>Betaproteobacteria</taxon>
        <taxon>Burkholderiales</taxon>
        <taxon>Burkholderiaceae</taxon>
        <taxon>Ralstonia</taxon>
        <taxon>Ralstonia solanacearum species complex</taxon>
    </lineage>
</organism>
<name>A0AB33VIW6_RALSU</name>
<evidence type="ECO:0000313" key="1">
    <source>
        <dbReference type="EMBL" id="EAP74528.1"/>
    </source>
</evidence>
<proteinExistence type="predicted"/>
<dbReference type="EMBL" id="AAKL01000003">
    <property type="protein sequence ID" value="EAP74528.1"/>
    <property type="molecule type" value="Genomic_DNA"/>
</dbReference>
<gene>
    <name evidence="1" type="ORF">RRSL_04379</name>
</gene>